<name>A0A016TFB0_9BILA</name>
<sequence>MFENMTDEYVSDEDLSFTDEEDEATEENDEKQHQSDPFPFLKLPEELQTEVFRKLSTKDWSMVRLVSRYMRDFLDRHWASLPPRKMLPMVAGGPCNISLRICRAFEQDLYTCTKVAEVLRYARAAFVPAVSINRVRITSTLIKRLTKAVTESQVKVSQWHFAYGAITCSVEEMVNLLKLSKAGTLKIVVPYADIDFCESLSKHPFLQTINVVLLVIESALMHEMSIIPMEKFTLEQLGRMLRIWEYKDGVFFLYMRPSQRLGKDVPFMLRCAEPHHRVIDGHHVLTNYHGCQMEMKNENGALTCFRLDL</sequence>
<feature type="compositionally biased region" description="Acidic residues" evidence="1">
    <location>
        <begin position="1"/>
        <end position="29"/>
    </location>
</feature>
<dbReference type="AlphaFoldDB" id="A0A016TFB0"/>
<proteinExistence type="predicted"/>
<dbReference type="Pfam" id="PF00646">
    <property type="entry name" value="F-box"/>
    <property type="match status" value="1"/>
</dbReference>
<evidence type="ECO:0000313" key="4">
    <source>
        <dbReference type="Proteomes" id="UP000024635"/>
    </source>
</evidence>
<evidence type="ECO:0000313" key="3">
    <source>
        <dbReference type="EMBL" id="EYC01362.1"/>
    </source>
</evidence>
<comment type="caution">
    <text evidence="3">The sequence shown here is derived from an EMBL/GenBank/DDBJ whole genome shotgun (WGS) entry which is preliminary data.</text>
</comment>
<keyword evidence="4" id="KW-1185">Reference proteome</keyword>
<dbReference type="InterPro" id="IPR001810">
    <property type="entry name" value="F-box_dom"/>
</dbReference>
<dbReference type="EMBL" id="JARK01001444">
    <property type="protein sequence ID" value="EYC01362.1"/>
    <property type="molecule type" value="Genomic_DNA"/>
</dbReference>
<evidence type="ECO:0000256" key="1">
    <source>
        <dbReference type="SAM" id="MobiDB-lite"/>
    </source>
</evidence>
<feature type="domain" description="F-box" evidence="2">
    <location>
        <begin position="37"/>
        <end position="81"/>
    </location>
</feature>
<feature type="region of interest" description="Disordered" evidence="1">
    <location>
        <begin position="1"/>
        <end position="39"/>
    </location>
</feature>
<organism evidence="3 4">
    <name type="scientific">Ancylostoma ceylanicum</name>
    <dbReference type="NCBI Taxonomy" id="53326"/>
    <lineage>
        <taxon>Eukaryota</taxon>
        <taxon>Metazoa</taxon>
        <taxon>Ecdysozoa</taxon>
        <taxon>Nematoda</taxon>
        <taxon>Chromadorea</taxon>
        <taxon>Rhabditida</taxon>
        <taxon>Rhabditina</taxon>
        <taxon>Rhabditomorpha</taxon>
        <taxon>Strongyloidea</taxon>
        <taxon>Ancylostomatidae</taxon>
        <taxon>Ancylostomatinae</taxon>
        <taxon>Ancylostoma</taxon>
    </lineage>
</organism>
<dbReference type="InterPro" id="IPR036047">
    <property type="entry name" value="F-box-like_dom_sf"/>
</dbReference>
<gene>
    <name evidence="3" type="primary">Acey_s0108.g60</name>
    <name evidence="3" type="ORF">Y032_0108g60</name>
</gene>
<protein>
    <recommendedName>
        <fullName evidence="2">F-box domain-containing protein</fullName>
    </recommendedName>
</protein>
<evidence type="ECO:0000259" key="2">
    <source>
        <dbReference type="PROSITE" id="PS50181"/>
    </source>
</evidence>
<dbReference type="OrthoDB" id="10297004at2759"/>
<dbReference type="SUPFAM" id="SSF81383">
    <property type="entry name" value="F-box domain"/>
    <property type="match status" value="1"/>
</dbReference>
<dbReference type="Proteomes" id="UP000024635">
    <property type="component" value="Unassembled WGS sequence"/>
</dbReference>
<accession>A0A016TFB0</accession>
<reference evidence="4" key="1">
    <citation type="journal article" date="2015" name="Nat. Genet.">
        <title>The genome and transcriptome of the zoonotic hookworm Ancylostoma ceylanicum identify infection-specific gene families.</title>
        <authorList>
            <person name="Schwarz E.M."/>
            <person name="Hu Y."/>
            <person name="Antoshechkin I."/>
            <person name="Miller M.M."/>
            <person name="Sternberg P.W."/>
            <person name="Aroian R.V."/>
        </authorList>
    </citation>
    <scope>NUCLEOTIDE SEQUENCE</scope>
    <source>
        <strain evidence="4">HY135</strain>
    </source>
</reference>
<dbReference type="PROSITE" id="PS50181">
    <property type="entry name" value="FBOX"/>
    <property type="match status" value="1"/>
</dbReference>